<gene>
    <name evidence="2" type="ORF">CDAR_191381</name>
</gene>
<dbReference type="Proteomes" id="UP001054837">
    <property type="component" value="Unassembled WGS sequence"/>
</dbReference>
<sequence>MEDVNNPKHKQWTDFNSGIAENISYPSPQTQQHNFGTGRSSNTELLTWEYSCPVTYSSEGQIFCNISNTTIANESNSTRKKHSEDKIMSEYVNSTKESDTSTGNTRKQSSKCDKDRTNKFSINILNELGFFNFTKNIS</sequence>
<accession>A0AAV4WA51</accession>
<protein>
    <submittedName>
        <fullName evidence="2">Uncharacterized protein</fullName>
    </submittedName>
</protein>
<evidence type="ECO:0000313" key="2">
    <source>
        <dbReference type="EMBL" id="GIY79089.1"/>
    </source>
</evidence>
<dbReference type="AlphaFoldDB" id="A0AAV4WA51"/>
<evidence type="ECO:0000313" key="3">
    <source>
        <dbReference type="Proteomes" id="UP001054837"/>
    </source>
</evidence>
<evidence type="ECO:0000256" key="1">
    <source>
        <dbReference type="SAM" id="MobiDB-lite"/>
    </source>
</evidence>
<keyword evidence="3" id="KW-1185">Reference proteome</keyword>
<dbReference type="EMBL" id="BPLQ01014327">
    <property type="protein sequence ID" value="GIY79089.1"/>
    <property type="molecule type" value="Genomic_DNA"/>
</dbReference>
<feature type="region of interest" description="Disordered" evidence="1">
    <location>
        <begin position="19"/>
        <end position="38"/>
    </location>
</feature>
<comment type="caution">
    <text evidence="2">The sequence shown here is derived from an EMBL/GenBank/DDBJ whole genome shotgun (WGS) entry which is preliminary data.</text>
</comment>
<proteinExistence type="predicted"/>
<feature type="compositionally biased region" description="Polar residues" evidence="1">
    <location>
        <begin position="91"/>
        <end position="107"/>
    </location>
</feature>
<feature type="region of interest" description="Disordered" evidence="1">
    <location>
        <begin position="73"/>
        <end position="113"/>
    </location>
</feature>
<organism evidence="2 3">
    <name type="scientific">Caerostris darwini</name>
    <dbReference type="NCBI Taxonomy" id="1538125"/>
    <lineage>
        <taxon>Eukaryota</taxon>
        <taxon>Metazoa</taxon>
        <taxon>Ecdysozoa</taxon>
        <taxon>Arthropoda</taxon>
        <taxon>Chelicerata</taxon>
        <taxon>Arachnida</taxon>
        <taxon>Araneae</taxon>
        <taxon>Araneomorphae</taxon>
        <taxon>Entelegynae</taxon>
        <taxon>Araneoidea</taxon>
        <taxon>Araneidae</taxon>
        <taxon>Caerostris</taxon>
    </lineage>
</organism>
<feature type="compositionally biased region" description="Polar residues" evidence="1">
    <location>
        <begin position="24"/>
        <end position="38"/>
    </location>
</feature>
<reference evidence="2 3" key="1">
    <citation type="submission" date="2021-06" db="EMBL/GenBank/DDBJ databases">
        <title>Caerostris darwini draft genome.</title>
        <authorList>
            <person name="Kono N."/>
            <person name="Arakawa K."/>
        </authorList>
    </citation>
    <scope>NUCLEOTIDE SEQUENCE [LARGE SCALE GENOMIC DNA]</scope>
</reference>
<name>A0AAV4WA51_9ARAC</name>